<organism evidence="2 3">
    <name type="scientific">Cyclotella atomus</name>
    <dbReference type="NCBI Taxonomy" id="382360"/>
    <lineage>
        <taxon>Eukaryota</taxon>
        <taxon>Sar</taxon>
        <taxon>Stramenopiles</taxon>
        <taxon>Ochrophyta</taxon>
        <taxon>Bacillariophyta</taxon>
        <taxon>Coscinodiscophyceae</taxon>
        <taxon>Thalassiosirophycidae</taxon>
        <taxon>Stephanodiscales</taxon>
        <taxon>Stephanodiscaceae</taxon>
        <taxon>Cyclotella</taxon>
    </lineage>
</organism>
<sequence>MVALSLAKLVGATAMVTLTTIDDAIWLVPYTAQYLPLSTRVIHGFLFILTLELLVCGCVAVSSLFQWVVDTKAISSDVHWPDENIILGSIGAGICWIIAIFLFVRKCLKRRRRAREKDLTMSERELHRATTQQVSNKYGSIHTDDEDENEISSTPSPLAVVSFTALGALDEVSYFPSLLLGGIFTPFDLCLGTLFAAIIVLIVVTVFLSQFKPVLDFLDRIPLYGIVAVFATVLTCDVLFDTMMNDKR</sequence>
<keyword evidence="1" id="KW-1133">Transmembrane helix</keyword>
<feature type="transmembrane region" description="Helical" evidence="1">
    <location>
        <begin position="41"/>
        <end position="65"/>
    </location>
</feature>
<keyword evidence="1" id="KW-0472">Membrane</keyword>
<evidence type="ECO:0000313" key="2">
    <source>
        <dbReference type="EMBL" id="KAL3785047.1"/>
    </source>
</evidence>
<reference evidence="2 3" key="1">
    <citation type="submission" date="2024-10" db="EMBL/GenBank/DDBJ databases">
        <title>Updated reference genomes for cyclostephanoid diatoms.</title>
        <authorList>
            <person name="Roberts W.R."/>
            <person name="Alverson A.J."/>
        </authorList>
    </citation>
    <scope>NUCLEOTIDE SEQUENCE [LARGE SCALE GENOMIC DNA]</scope>
    <source>
        <strain evidence="2 3">AJA010-31</strain>
    </source>
</reference>
<evidence type="ECO:0000313" key="3">
    <source>
        <dbReference type="Proteomes" id="UP001530400"/>
    </source>
</evidence>
<feature type="transmembrane region" description="Helical" evidence="1">
    <location>
        <begin position="221"/>
        <end position="240"/>
    </location>
</feature>
<feature type="transmembrane region" description="Helical" evidence="1">
    <location>
        <begin position="85"/>
        <end position="104"/>
    </location>
</feature>
<dbReference type="EMBL" id="JALLPJ020000704">
    <property type="protein sequence ID" value="KAL3785047.1"/>
    <property type="molecule type" value="Genomic_DNA"/>
</dbReference>
<accession>A0ABD3PBF2</accession>
<evidence type="ECO:0000256" key="1">
    <source>
        <dbReference type="SAM" id="Phobius"/>
    </source>
</evidence>
<comment type="caution">
    <text evidence="2">The sequence shown here is derived from an EMBL/GenBank/DDBJ whole genome shotgun (WGS) entry which is preliminary data.</text>
</comment>
<evidence type="ECO:0008006" key="4">
    <source>
        <dbReference type="Google" id="ProtNLM"/>
    </source>
</evidence>
<keyword evidence="1" id="KW-0812">Transmembrane</keyword>
<dbReference type="AlphaFoldDB" id="A0ABD3PBF2"/>
<dbReference type="Proteomes" id="UP001530400">
    <property type="component" value="Unassembled WGS sequence"/>
</dbReference>
<protein>
    <recommendedName>
        <fullName evidence="4">GDT1 family protein</fullName>
    </recommendedName>
</protein>
<gene>
    <name evidence="2" type="ORF">ACHAWO_006822</name>
</gene>
<proteinExistence type="predicted"/>
<feature type="transmembrane region" description="Helical" evidence="1">
    <location>
        <begin position="6"/>
        <end position="29"/>
    </location>
</feature>
<name>A0ABD3PBF2_9STRA</name>
<keyword evidence="3" id="KW-1185">Reference proteome</keyword>
<feature type="transmembrane region" description="Helical" evidence="1">
    <location>
        <begin position="189"/>
        <end position="209"/>
    </location>
</feature>